<dbReference type="EMBL" id="ADKM02000062">
    <property type="protein sequence ID" value="EGC03612.1"/>
    <property type="molecule type" value="Genomic_DNA"/>
</dbReference>
<proteinExistence type="predicted"/>
<reference evidence="1 2" key="1">
    <citation type="submission" date="2011-02" db="EMBL/GenBank/DDBJ databases">
        <authorList>
            <person name="Nelson K.E."/>
            <person name="Sutton G."/>
            <person name="Torralba M."/>
            <person name="Durkin S."/>
            <person name="Harkins D."/>
            <person name="Montgomery R."/>
            <person name="Ziemer C."/>
            <person name="Klaassens E."/>
            <person name="Ocuiv P."/>
            <person name="Morrison M."/>
        </authorList>
    </citation>
    <scope>NUCLEOTIDE SEQUENCE [LARGE SCALE GENOMIC DNA]</scope>
    <source>
        <strain evidence="1 2">8</strain>
    </source>
</reference>
<accession>E9SAL9</accession>
<dbReference type="Proteomes" id="UP000004259">
    <property type="component" value="Unassembled WGS sequence"/>
</dbReference>
<protein>
    <submittedName>
        <fullName evidence="1">Uncharacterized protein</fullName>
    </submittedName>
</protein>
<organism evidence="1 2">
    <name type="scientific">Ruminococcus albus 8</name>
    <dbReference type="NCBI Taxonomy" id="246199"/>
    <lineage>
        <taxon>Bacteria</taxon>
        <taxon>Bacillati</taxon>
        <taxon>Bacillota</taxon>
        <taxon>Clostridia</taxon>
        <taxon>Eubacteriales</taxon>
        <taxon>Oscillospiraceae</taxon>
        <taxon>Ruminococcus</taxon>
    </lineage>
</organism>
<dbReference type="AlphaFoldDB" id="E9SAL9"/>
<gene>
    <name evidence="1" type="ORF">CUS_7981</name>
</gene>
<comment type="caution">
    <text evidence="1">The sequence shown here is derived from an EMBL/GenBank/DDBJ whole genome shotgun (WGS) entry which is preliminary data.</text>
</comment>
<evidence type="ECO:0000313" key="2">
    <source>
        <dbReference type="Proteomes" id="UP000004259"/>
    </source>
</evidence>
<keyword evidence="2" id="KW-1185">Reference proteome</keyword>
<evidence type="ECO:0000313" key="1">
    <source>
        <dbReference type="EMBL" id="EGC03612.1"/>
    </source>
</evidence>
<sequence length="66" mass="7789">MGFVTGFCLNFKADCYKNAVNKRIIERPIFFPRLRYCKKTPTIAEKLFGTVCQRDNHILFTLHFLC</sequence>
<name>E9SAL9_RUMAL</name>